<gene>
    <name evidence="2" type="ORF">GCM10025778_23630</name>
</gene>
<evidence type="ECO:0000259" key="1">
    <source>
        <dbReference type="Pfam" id="PF03372"/>
    </source>
</evidence>
<protein>
    <recommendedName>
        <fullName evidence="1">Endonuclease/exonuclease/phosphatase domain-containing protein</fullName>
    </recommendedName>
</protein>
<feature type="domain" description="Endonuclease/exonuclease/phosphatase" evidence="1">
    <location>
        <begin position="19"/>
        <end position="123"/>
    </location>
</feature>
<keyword evidence="3" id="KW-1185">Reference proteome</keyword>
<reference evidence="3" key="1">
    <citation type="journal article" date="2019" name="Int. J. Syst. Evol. Microbiol.">
        <title>The Global Catalogue of Microorganisms (GCM) 10K type strain sequencing project: providing services to taxonomists for standard genome sequencing and annotation.</title>
        <authorList>
            <consortium name="The Broad Institute Genomics Platform"/>
            <consortium name="The Broad Institute Genome Sequencing Center for Infectious Disease"/>
            <person name="Wu L."/>
            <person name="Ma J."/>
        </authorList>
    </citation>
    <scope>NUCLEOTIDE SEQUENCE [LARGE SCALE GENOMIC DNA]</scope>
    <source>
        <strain evidence="3">JCM 18952</strain>
    </source>
</reference>
<dbReference type="EMBL" id="BAABLK010000034">
    <property type="protein sequence ID" value="GAA5227830.1"/>
    <property type="molecule type" value="Genomic_DNA"/>
</dbReference>
<evidence type="ECO:0000313" key="2">
    <source>
        <dbReference type="EMBL" id="GAA5227830.1"/>
    </source>
</evidence>
<accession>A0ABP9TS75</accession>
<organism evidence="2 3">
    <name type="scientific">Paeniglutamicibacter antarcticus</name>
    <dbReference type="NCBI Taxonomy" id="494023"/>
    <lineage>
        <taxon>Bacteria</taxon>
        <taxon>Bacillati</taxon>
        <taxon>Actinomycetota</taxon>
        <taxon>Actinomycetes</taxon>
        <taxon>Micrococcales</taxon>
        <taxon>Micrococcaceae</taxon>
        <taxon>Paeniglutamicibacter</taxon>
    </lineage>
</organism>
<dbReference type="InterPro" id="IPR005135">
    <property type="entry name" value="Endo/exonuclease/phosphatase"/>
</dbReference>
<dbReference type="Pfam" id="PF03372">
    <property type="entry name" value="Exo_endo_phos"/>
    <property type="match status" value="1"/>
</dbReference>
<name>A0ABP9TS75_9MICC</name>
<proteinExistence type="predicted"/>
<sequence>MSRWLSSITLGHQKICVAGIHPVPPTRDPASWADTLETVRAWSQEKTEMPLVLAGDFNATRAQPGFRALATGFAQSAPSWGPIGIGSWPANTKVPAFAANDHVLARGLAAGRSVPLVVAGTDHHGIVARLASCR</sequence>
<evidence type="ECO:0000313" key="3">
    <source>
        <dbReference type="Proteomes" id="UP001501257"/>
    </source>
</evidence>
<comment type="caution">
    <text evidence="2">The sequence shown here is derived from an EMBL/GenBank/DDBJ whole genome shotgun (WGS) entry which is preliminary data.</text>
</comment>
<dbReference type="Gene3D" id="3.60.10.10">
    <property type="entry name" value="Endonuclease/exonuclease/phosphatase"/>
    <property type="match status" value="1"/>
</dbReference>
<dbReference type="Proteomes" id="UP001501257">
    <property type="component" value="Unassembled WGS sequence"/>
</dbReference>
<dbReference type="RefSeq" id="WP_425571777.1">
    <property type="nucleotide sequence ID" value="NZ_BAABLK010000034.1"/>
</dbReference>
<dbReference type="SUPFAM" id="SSF56219">
    <property type="entry name" value="DNase I-like"/>
    <property type="match status" value="1"/>
</dbReference>
<dbReference type="InterPro" id="IPR036691">
    <property type="entry name" value="Endo/exonu/phosph_ase_sf"/>
</dbReference>